<accession>A0AA37F7J5</accession>
<dbReference type="Proteomes" id="UP000627984">
    <property type="component" value="Unassembled WGS sequence"/>
</dbReference>
<name>A0AA37F7J5_9ACTN</name>
<evidence type="ECO:0000313" key="2">
    <source>
        <dbReference type="Proteomes" id="UP000627984"/>
    </source>
</evidence>
<dbReference type="RefSeq" id="WP_191897898.1">
    <property type="nucleotide sequence ID" value="NZ_BMQD01000028.1"/>
</dbReference>
<organism evidence="1 2">
    <name type="scientific">Planomonospora parontospora</name>
    <dbReference type="NCBI Taxonomy" id="58119"/>
    <lineage>
        <taxon>Bacteria</taxon>
        <taxon>Bacillati</taxon>
        <taxon>Actinomycetota</taxon>
        <taxon>Actinomycetes</taxon>
        <taxon>Streptosporangiales</taxon>
        <taxon>Streptosporangiaceae</taxon>
        <taxon>Planomonospora</taxon>
    </lineage>
</organism>
<comment type="caution">
    <text evidence="1">The sequence shown here is derived from an EMBL/GenBank/DDBJ whole genome shotgun (WGS) entry which is preliminary data.</text>
</comment>
<dbReference type="AlphaFoldDB" id="A0AA37F7J5"/>
<gene>
    <name evidence="1" type="ORF">GCM10010126_61390</name>
</gene>
<protein>
    <submittedName>
        <fullName evidence="1">Uncharacterized protein</fullName>
    </submittedName>
</protein>
<evidence type="ECO:0000313" key="1">
    <source>
        <dbReference type="EMBL" id="GGK93757.1"/>
    </source>
</evidence>
<reference evidence="1" key="1">
    <citation type="journal article" date="2014" name="Int. J. Syst. Evol. Microbiol.">
        <title>Complete genome sequence of Corynebacterium casei LMG S-19264T (=DSM 44701T), isolated from a smear-ripened cheese.</title>
        <authorList>
            <consortium name="US DOE Joint Genome Institute (JGI-PGF)"/>
            <person name="Walter F."/>
            <person name="Albersmeier A."/>
            <person name="Kalinowski J."/>
            <person name="Ruckert C."/>
        </authorList>
    </citation>
    <scope>NUCLEOTIDE SEQUENCE</scope>
    <source>
        <strain evidence="1">JCM 3093</strain>
    </source>
</reference>
<sequence length="86" mass="8967">MLTVVPGPADGDRRTTEGAVSVALIDELVDQCGRAGGRVAVIGGEIRDYGERRGCAFPIDAATSALSRNLHRVIREGAPLPGDPQV</sequence>
<reference evidence="1" key="2">
    <citation type="submission" date="2022-09" db="EMBL/GenBank/DDBJ databases">
        <authorList>
            <person name="Sun Q."/>
            <person name="Ohkuma M."/>
        </authorList>
    </citation>
    <scope>NUCLEOTIDE SEQUENCE</scope>
    <source>
        <strain evidence="1">JCM 3093</strain>
    </source>
</reference>
<proteinExistence type="predicted"/>
<dbReference type="EMBL" id="BMQD01000028">
    <property type="protein sequence ID" value="GGK93757.1"/>
    <property type="molecule type" value="Genomic_DNA"/>
</dbReference>